<keyword evidence="3" id="KW-0805">Transcription regulation</keyword>
<organism evidence="9 10">
    <name type="scientific">Exophiala oligosperma</name>
    <dbReference type="NCBI Taxonomy" id="215243"/>
    <lineage>
        <taxon>Eukaryota</taxon>
        <taxon>Fungi</taxon>
        <taxon>Dikarya</taxon>
        <taxon>Ascomycota</taxon>
        <taxon>Pezizomycotina</taxon>
        <taxon>Eurotiomycetes</taxon>
        <taxon>Chaetothyriomycetidae</taxon>
        <taxon>Chaetothyriales</taxon>
        <taxon>Herpotrichiellaceae</taxon>
        <taxon>Exophiala</taxon>
    </lineage>
</organism>
<dbReference type="SMART" id="SM00906">
    <property type="entry name" value="Fungal_trans"/>
    <property type="match status" value="1"/>
</dbReference>
<dbReference type="GO" id="GO:0000978">
    <property type="term" value="F:RNA polymerase II cis-regulatory region sequence-specific DNA binding"/>
    <property type="evidence" value="ECO:0007669"/>
    <property type="project" value="TreeGrafter"/>
</dbReference>
<dbReference type="GO" id="GO:0005634">
    <property type="term" value="C:nucleus"/>
    <property type="evidence" value="ECO:0007669"/>
    <property type="project" value="TreeGrafter"/>
</dbReference>
<keyword evidence="4" id="KW-0238">DNA-binding</keyword>
<evidence type="ECO:0000313" key="9">
    <source>
        <dbReference type="EMBL" id="KIW37159.1"/>
    </source>
</evidence>
<feature type="domain" description="Xylanolytic transcriptional activator regulatory" evidence="8">
    <location>
        <begin position="258"/>
        <end position="332"/>
    </location>
</feature>
<dbReference type="GO" id="GO:0008270">
    <property type="term" value="F:zinc ion binding"/>
    <property type="evidence" value="ECO:0007669"/>
    <property type="project" value="InterPro"/>
</dbReference>
<dbReference type="OrthoDB" id="762982at2759"/>
<name>A0A0D2DN24_9EURO</name>
<dbReference type="VEuPathDB" id="FungiDB:PV06_10778"/>
<evidence type="ECO:0000256" key="4">
    <source>
        <dbReference type="ARBA" id="ARBA00023125"/>
    </source>
</evidence>
<accession>A0A0D2DN24</accession>
<evidence type="ECO:0000256" key="5">
    <source>
        <dbReference type="ARBA" id="ARBA00023163"/>
    </source>
</evidence>
<dbReference type="GO" id="GO:0006351">
    <property type="term" value="P:DNA-templated transcription"/>
    <property type="evidence" value="ECO:0007669"/>
    <property type="project" value="InterPro"/>
</dbReference>
<protein>
    <recommendedName>
        <fullName evidence="8">Xylanolytic transcriptional activator regulatory domain-containing protein</fullName>
    </recommendedName>
</protein>
<keyword evidence="10" id="KW-1185">Reference proteome</keyword>
<evidence type="ECO:0000256" key="1">
    <source>
        <dbReference type="ARBA" id="ARBA00022723"/>
    </source>
</evidence>
<dbReference type="InterPro" id="IPR051430">
    <property type="entry name" value="Fungal_TF_Env_Response"/>
</dbReference>
<dbReference type="EMBL" id="KN847346">
    <property type="protein sequence ID" value="KIW37159.1"/>
    <property type="molecule type" value="Genomic_DNA"/>
</dbReference>
<evidence type="ECO:0000256" key="6">
    <source>
        <dbReference type="ARBA" id="ARBA00023242"/>
    </source>
</evidence>
<dbReference type="InterPro" id="IPR007219">
    <property type="entry name" value="XnlR_reg_dom"/>
</dbReference>
<evidence type="ECO:0000256" key="2">
    <source>
        <dbReference type="ARBA" id="ARBA00022833"/>
    </source>
</evidence>
<keyword evidence="1" id="KW-0479">Metal-binding</keyword>
<evidence type="ECO:0000259" key="8">
    <source>
        <dbReference type="SMART" id="SM00906"/>
    </source>
</evidence>
<dbReference type="Pfam" id="PF04082">
    <property type="entry name" value="Fungal_trans"/>
    <property type="match status" value="1"/>
</dbReference>
<dbReference type="Proteomes" id="UP000053342">
    <property type="component" value="Unassembled WGS sequence"/>
</dbReference>
<gene>
    <name evidence="9" type="ORF">PV06_10778</name>
</gene>
<dbReference type="HOGENOM" id="CLU_007426_5_0_1"/>
<dbReference type="STRING" id="215243.A0A0D2DN24"/>
<dbReference type="AlphaFoldDB" id="A0A0D2DN24"/>
<dbReference type="RefSeq" id="XP_016257375.1">
    <property type="nucleotide sequence ID" value="XM_016412361.1"/>
</dbReference>
<keyword evidence="6" id="KW-0539">Nucleus</keyword>
<keyword evidence="5" id="KW-0804">Transcription</keyword>
<keyword evidence="2" id="KW-0862">Zinc</keyword>
<sequence length="635" mass="72306">MHGRIGHLEDLVKRLIDQHQGVSSSSKDVFHSAGSPNREARSTLPDRPPGARTIDCAESTNIDDTHSVYHNENDWYTVLQEIRELKKTWSQEQDDQSDDSVRPNASHTVDGSSLLFQQVEPVERVEILSGLPSKPQVDKLISYFFDHQSFPITVPPILHKPTFMKHYNDHWNNPNETNIIWLGLLFSILGITMLAYHQYGEPAEHEGKSESLFHLYRTRTAQCLLSGDVAKCLPYTVEALRFNATAELNRKDDSRRGLWIMTGVIVRTAINMGYHRDPGAYPNLSVLQAEYRRRIWLTVISMDDMASFFLGFPRMRSMIYSDTKEPRNLHDWELSDDVTASATVPPSRSFSEITETTYLIVKSRLLSALGRISDFNSKPTPGPYETVLEIDRAVDDAYHGFPEHMKVPSLKDTSSPIRTVAEFSNLSLLCMYHTGICTLHRRFLVQGKDDNEFMFSRNRCISSALGILDFQRIVEPSFYRMSQTRHILVLAAMILFLEIEVRRKEPPPESGEKTPDTKTLLHVLEESCTLWAQAMNACEDTWKVHRFLVSMLSNVNVDDTCTMSRPGGVGPGSSQTGSMMTPMDLTITAADDDLQADTYWKEFSTFEKELSNVDFDWATWDAFIDETDYGTDPVY</sequence>
<dbReference type="PANTHER" id="PTHR31944:SF131">
    <property type="entry name" value="HEME-RESPONSIVE ZINC FINGER TRANSCRIPTION FACTOR HAP1"/>
    <property type="match status" value="1"/>
</dbReference>
<evidence type="ECO:0000256" key="3">
    <source>
        <dbReference type="ARBA" id="ARBA00023015"/>
    </source>
</evidence>
<dbReference type="GeneID" id="27362852"/>
<proteinExistence type="predicted"/>
<evidence type="ECO:0000313" key="10">
    <source>
        <dbReference type="Proteomes" id="UP000053342"/>
    </source>
</evidence>
<feature type="region of interest" description="Disordered" evidence="7">
    <location>
        <begin position="22"/>
        <end position="55"/>
    </location>
</feature>
<dbReference type="GO" id="GO:0001228">
    <property type="term" value="F:DNA-binding transcription activator activity, RNA polymerase II-specific"/>
    <property type="evidence" value="ECO:0007669"/>
    <property type="project" value="TreeGrafter"/>
</dbReference>
<dbReference type="CDD" id="cd12148">
    <property type="entry name" value="fungal_TF_MHR"/>
    <property type="match status" value="1"/>
</dbReference>
<reference evidence="9 10" key="1">
    <citation type="submission" date="2015-01" db="EMBL/GenBank/DDBJ databases">
        <title>The Genome Sequence of Exophiala oligosperma CBS72588.</title>
        <authorList>
            <consortium name="The Broad Institute Genomics Platform"/>
            <person name="Cuomo C."/>
            <person name="de Hoog S."/>
            <person name="Gorbushina A."/>
            <person name="Stielow B."/>
            <person name="Teixiera M."/>
            <person name="Abouelleil A."/>
            <person name="Chapman S.B."/>
            <person name="Priest M."/>
            <person name="Young S.K."/>
            <person name="Wortman J."/>
            <person name="Nusbaum C."/>
            <person name="Birren B."/>
        </authorList>
    </citation>
    <scope>NUCLEOTIDE SEQUENCE [LARGE SCALE GENOMIC DNA]</scope>
    <source>
        <strain evidence="9 10">CBS 72588</strain>
    </source>
</reference>
<evidence type="ECO:0000256" key="7">
    <source>
        <dbReference type="SAM" id="MobiDB-lite"/>
    </source>
</evidence>
<dbReference type="PANTHER" id="PTHR31944">
    <property type="entry name" value="HEME-RESPONSIVE ZINC FINGER TRANSCRIPTION FACTOR HAP1"/>
    <property type="match status" value="1"/>
</dbReference>